<gene>
    <name evidence="2" type="ORF">CLV73_0217</name>
</gene>
<dbReference type="Proteomes" id="UP000228740">
    <property type="component" value="Unassembled WGS sequence"/>
</dbReference>
<organism evidence="2 3">
    <name type="scientific">Chryseobacterium geocarposphaerae</name>
    <dbReference type="NCBI Taxonomy" id="1416776"/>
    <lineage>
        <taxon>Bacteria</taxon>
        <taxon>Pseudomonadati</taxon>
        <taxon>Bacteroidota</taxon>
        <taxon>Flavobacteriia</taxon>
        <taxon>Flavobacteriales</taxon>
        <taxon>Weeksellaceae</taxon>
        <taxon>Chryseobacterium group</taxon>
        <taxon>Chryseobacterium</taxon>
    </lineage>
</organism>
<evidence type="ECO:0000313" key="2">
    <source>
        <dbReference type="EMBL" id="PJJ66249.1"/>
    </source>
</evidence>
<dbReference type="InterPro" id="IPR049713">
    <property type="entry name" value="Pr6Pr-like"/>
</dbReference>
<evidence type="ECO:0008006" key="4">
    <source>
        <dbReference type="Google" id="ProtNLM"/>
    </source>
</evidence>
<keyword evidence="1" id="KW-0472">Membrane</keyword>
<comment type="caution">
    <text evidence="2">The sequence shown here is derived from an EMBL/GenBank/DDBJ whole genome shotgun (WGS) entry which is preliminary data.</text>
</comment>
<dbReference type="RefSeq" id="WP_100375056.1">
    <property type="nucleotide sequence ID" value="NZ_PGFD01000001.1"/>
</dbReference>
<feature type="transmembrane region" description="Helical" evidence="1">
    <location>
        <begin position="103"/>
        <end position="122"/>
    </location>
</feature>
<reference evidence="2 3" key="1">
    <citation type="submission" date="2017-11" db="EMBL/GenBank/DDBJ databases">
        <title>Genomic Encyclopedia of Archaeal and Bacterial Type Strains, Phase II (KMG-II): From Individual Species to Whole Genera.</title>
        <authorList>
            <person name="Goeker M."/>
        </authorList>
    </citation>
    <scope>NUCLEOTIDE SEQUENCE [LARGE SCALE GENOMIC DNA]</scope>
    <source>
        <strain evidence="2 3">DSM 27617</strain>
    </source>
</reference>
<sequence>MTQRILSLIFALVGWFSIIAQYYLMVKNIQISFAEANIRFFSYFTILTNIIVAGYFTLQAFNRIPKIKKPGILTAITIYILIVGLVYQIILRSTWDPKGLQRLVDELLHTIIPILVLIYWYLYENKNKLNYRQILPWAIYPLLYLFYILIRGYFSDFYPYPFINAINLGYFQVLINSFGILLLFAALSMLFVRIGKSLNK</sequence>
<dbReference type="EMBL" id="PGFD01000001">
    <property type="protein sequence ID" value="PJJ66249.1"/>
    <property type="molecule type" value="Genomic_DNA"/>
</dbReference>
<feature type="transmembrane region" description="Helical" evidence="1">
    <location>
        <begin position="5"/>
        <end position="24"/>
    </location>
</feature>
<proteinExistence type="predicted"/>
<feature type="transmembrane region" description="Helical" evidence="1">
    <location>
        <begin position="36"/>
        <end position="58"/>
    </location>
</feature>
<accession>A0A2M9C608</accession>
<dbReference type="AlphaFoldDB" id="A0A2M9C608"/>
<keyword evidence="1" id="KW-1133">Transmembrane helix</keyword>
<keyword evidence="3" id="KW-1185">Reference proteome</keyword>
<name>A0A2M9C608_9FLAO</name>
<evidence type="ECO:0000256" key="1">
    <source>
        <dbReference type="SAM" id="Phobius"/>
    </source>
</evidence>
<feature type="transmembrane region" description="Helical" evidence="1">
    <location>
        <begin position="70"/>
        <end position="91"/>
    </location>
</feature>
<dbReference type="OrthoDB" id="9809977at2"/>
<feature type="transmembrane region" description="Helical" evidence="1">
    <location>
        <begin position="134"/>
        <end position="154"/>
    </location>
</feature>
<keyword evidence="1" id="KW-0812">Transmembrane</keyword>
<evidence type="ECO:0000313" key="3">
    <source>
        <dbReference type="Proteomes" id="UP000228740"/>
    </source>
</evidence>
<protein>
    <recommendedName>
        <fullName evidence="4">FAR-17a/AIG1-like protein</fullName>
    </recommendedName>
</protein>
<dbReference type="NCBIfam" id="NF038065">
    <property type="entry name" value="Pr6Pr"/>
    <property type="match status" value="1"/>
</dbReference>
<feature type="transmembrane region" description="Helical" evidence="1">
    <location>
        <begin position="174"/>
        <end position="192"/>
    </location>
</feature>